<keyword evidence="2" id="KW-1185">Reference proteome</keyword>
<organism evidence="1 2">
    <name type="scientific">Abeliophyllum distichum</name>
    <dbReference type="NCBI Taxonomy" id="126358"/>
    <lineage>
        <taxon>Eukaryota</taxon>
        <taxon>Viridiplantae</taxon>
        <taxon>Streptophyta</taxon>
        <taxon>Embryophyta</taxon>
        <taxon>Tracheophyta</taxon>
        <taxon>Spermatophyta</taxon>
        <taxon>Magnoliopsida</taxon>
        <taxon>eudicotyledons</taxon>
        <taxon>Gunneridae</taxon>
        <taxon>Pentapetalae</taxon>
        <taxon>asterids</taxon>
        <taxon>lamiids</taxon>
        <taxon>Lamiales</taxon>
        <taxon>Oleaceae</taxon>
        <taxon>Forsythieae</taxon>
        <taxon>Abeliophyllum</taxon>
    </lineage>
</organism>
<sequence>MAINSSPKDLYLLQSETAGSHLTQDQETKNSMATLVTSSSSLVFSSHSSKLYSPSLSPLPRLSFSLFSQSLSSSLSISPSFLAQNTTVSRKSVSVSAFTVKASATGKKKVLIVNTNSGGACGYWVLLCKRASWFWP</sequence>
<comment type="caution">
    <text evidence="1">The sequence shown here is derived from an EMBL/GenBank/DDBJ whole genome shotgun (WGS) entry which is preliminary data.</text>
</comment>
<dbReference type="Proteomes" id="UP001604336">
    <property type="component" value="Unassembled WGS sequence"/>
</dbReference>
<name>A0ABD1NX19_9LAMI</name>
<dbReference type="AlphaFoldDB" id="A0ABD1NX19"/>
<gene>
    <name evidence="1" type="ORF">Adt_46918</name>
</gene>
<evidence type="ECO:0000313" key="2">
    <source>
        <dbReference type="Proteomes" id="UP001604336"/>
    </source>
</evidence>
<evidence type="ECO:0000313" key="1">
    <source>
        <dbReference type="EMBL" id="KAL2456152.1"/>
    </source>
</evidence>
<dbReference type="EMBL" id="JBFOLK010000133">
    <property type="protein sequence ID" value="KAL2456152.1"/>
    <property type="molecule type" value="Genomic_DNA"/>
</dbReference>
<proteinExistence type="predicted"/>
<protein>
    <submittedName>
        <fullName evidence="1">Uncharacterized protein</fullName>
    </submittedName>
</protein>
<reference evidence="2" key="1">
    <citation type="submission" date="2024-07" db="EMBL/GenBank/DDBJ databases">
        <title>Two chromosome-level genome assemblies of Korean endemic species Abeliophyllum distichum and Forsythia ovata (Oleaceae).</title>
        <authorList>
            <person name="Jang H."/>
        </authorList>
    </citation>
    <scope>NUCLEOTIDE SEQUENCE [LARGE SCALE GENOMIC DNA]</scope>
</reference>
<accession>A0ABD1NX19</accession>